<feature type="binding site" evidence="6">
    <location>
        <position position="160"/>
    </location>
    <ligand>
        <name>[4Fe-4S] cluster</name>
        <dbReference type="ChEBI" id="CHEBI:49883"/>
        <note>4Fe-4S-S-AdoMet</note>
    </ligand>
</feature>
<proteinExistence type="predicted"/>
<keyword evidence="1" id="KW-0004">4Fe-4S</keyword>
<feature type="domain" description="Radical SAM core" evidence="7">
    <location>
        <begin position="149"/>
        <end position="312"/>
    </location>
</feature>
<protein>
    <submittedName>
        <fullName evidence="8">Radical SAM protein</fullName>
    </submittedName>
</protein>
<comment type="cofactor">
    <cofactor evidence="6">
        <name>[4Fe-4S] cluster</name>
        <dbReference type="ChEBI" id="CHEBI:49883"/>
    </cofactor>
    <text evidence="6">Binds 1 [4Fe-4S] cluster. The cluster is coordinated with 3 cysteines and an exchangeable S-adenosyl-L-methionine.</text>
</comment>
<evidence type="ECO:0000256" key="4">
    <source>
        <dbReference type="ARBA" id="ARBA00023004"/>
    </source>
</evidence>
<dbReference type="AlphaFoldDB" id="A0A662DKP7"/>
<dbReference type="InterPro" id="IPR007197">
    <property type="entry name" value="rSAM"/>
</dbReference>
<dbReference type="InterPro" id="IPR013785">
    <property type="entry name" value="Aldolase_TIM"/>
</dbReference>
<dbReference type="Pfam" id="PF04055">
    <property type="entry name" value="Radical_SAM"/>
    <property type="match status" value="1"/>
</dbReference>
<evidence type="ECO:0000259" key="7">
    <source>
        <dbReference type="Pfam" id="PF04055"/>
    </source>
</evidence>
<evidence type="ECO:0000256" key="2">
    <source>
        <dbReference type="ARBA" id="ARBA00022691"/>
    </source>
</evidence>
<keyword evidence="2 6" id="KW-0949">S-adenosyl-L-methionine</keyword>
<feature type="binding site" evidence="6">
    <location>
        <position position="157"/>
    </location>
    <ligand>
        <name>[4Fe-4S] cluster</name>
        <dbReference type="ChEBI" id="CHEBI:49883"/>
        <note>4Fe-4S-S-AdoMet</note>
    </ligand>
</feature>
<feature type="binding site" evidence="6">
    <location>
        <position position="153"/>
    </location>
    <ligand>
        <name>[4Fe-4S] cluster</name>
        <dbReference type="ChEBI" id="CHEBI:49883"/>
        <note>4Fe-4S-S-AdoMet</note>
    </ligand>
</feature>
<evidence type="ECO:0000256" key="6">
    <source>
        <dbReference type="PIRSR" id="PIRSR004869-50"/>
    </source>
</evidence>
<keyword evidence="5 6" id="KW-0411">Iron-sulfur</keyword>
<evidence type="ECO:0000256" key="3">
    <source>
        <dbReference type="ARBA" id="ARBA00022723"/>
    </source>
</evidence>
<dbReference type="InterPro" id="IPR016431">
    <property type="entry name" value="Pyrv-formate_lyase-activ_prd"/>
</dbReference>
<dbReference type="GO" id="GO:0003824">
    <property type="term" value="F:catalytic activity"/>
    <property type="evidence" value="ECO:0007669"/>
    <property type="project" value="InterPro"/>
</dbReference>
<organism evidence="8 9">
    <name type="scientific">Aerophobetes bacterium</name>
    <dbReference type="NCBI Taxonomy" id="2030807"/>
    <lineage>
        <taxon>Bacteria</taxon>
        <taxon>Candidatus Aerophobota</taxon>
    </lineage>
</organism>
<evidence type="ECO:0000256" key="1">
    <source>
        <dbReference type="ARBA" id="ARBA00022485"/>
    </source>
</evidence>
<reference evidence="8 9" key="1">
    <citation type="submission" date="2018-06" db="EMBL/GenBank/DDBJ databases">
        <title>Extensive metabolic versatility and redundancy in microbially diverse, dynamic hydrothermal sediments.</title>
        <authorList>
            <person name="Dombrowski N."/>
            <person name="Teske A."/>
            <person name="Baker B.J."/>
        </authorList>
    </citation>
    <scope>NUCLEOTIDE SEQUENCE [LARGE SCALE GENOMIC DNA]</scope>
    <source>
        <strain evidence="8">B3_G15</strain>
    </source>
</reference>
<comment type="caution">
    <text evidence="8">The sequence shown here is derived from an EMBL/GenBank/DDBJ whole genome shotgun (WGS) entry which is preliminary data.</text>
</comment>
<dbReference type="SUPFAM" id="SSF102114">
    <property type="entry name" value="Radical SAM enzymes"/>
    <property type="match status" value="1"/>
</dbReference>
<name>A0A662DKP7_UNCAE</name>
<evidence type="ECO:0000256" key="5">
    <source>
        <dbReference type="ARBA" id="ARBA00023014"/>
    </source>
</evidence>
<keyword evidence="3 6" id="KW-0479">Metal-binding</keyword>
<sequence>MVTKFKKVKCLVCGKESFLISSTLGVCGECIRENFEKAKVFINKAHEKTREDFNLPPKSPRDNQGIPCHFCVNSCRISSGEKSFCGLRKNEEGRLKGASSSKGYLSWYYDNLPTNCVADWVCAGGSGAGYPSFSHTKGPEYGYKNLAVFYYGCSFNCLFCQNWHWREDIFARQSISPEELIDAVDARTSCICFFGGDPSCQIDHSLRVARGAREKRKDQILRICWETNGSLSEKFLDEMAKISLESGGCIKFDLKAWNEEVNLALCGVSNKRTLENFKYLSSFTDKRPQPPFLIASTLLVPGYVDEEEVRGIARFITSLNPEIPYALLAFYPQFYMHDLPTTSKNHVRRCLEVCKKEGLKNVRAGNIHLLSDEY</sequence>
<dbReference type="EMBL" id="QMQA01000032">
    <property type="protein sequence ID" value="RLE14712.1"/>
    <property type="molecule type" value="Genomic_DNA"/>
</dbReference>
<dbReference type="CDD" id="cd01335">
    <property type="entry name" value="Radical_SAM"/>
    <property type="match status" value="1"/>
</dbReference>
<dbReference type="PANTHER" id="PTHR30352:SF22">
    <property type="entry name" value="PYRUVATE FORMATE-LYASE ACTIVATING ENZYME HOMOLOG"/>
    <property type="match status" value="1"/>
</dbReference>
<dbReference type="GO" id="GO:0051539">
    <property type="term" value="F:4 iron, 4 sulfur cluster binding"/>
    <property type="evidence" value="ECO:0007669"/>
    <property type="project" value="UniProtKB-KW"/>
</dbReference>
<dbReference type="InterPro" id="IPR058240">
    <property type="entry name" value="rSAM_sf"/>
</dbReference>
<dbReference type="PANTHER" id="PTHR30352">
    <property type="entry name" value="PYRUVATE FORMATE-LYASE-ACTIVATING ENZYME"/>
    <property type="match status" value="1"/>
</dbReference>
<dbReference type="InterPro" id="IPR034457">
    <property type="entry name" value="Organic_radical-activating"/>
</dbReference>
<evidence type="ECO:0000313" key="8">
    <source>
        <dbReference type="EMBL" id="RLE14712.1"/>
    </source>
</evidence>
<dbReference type="Gene3D" id="3.20.20.70">
    <property type="entry name" value="Aldolase class I"/>
    <property type="match status" value="1"/>
</dbReference>
<gene>
    <name evidence="8" type="ORF">DRJ04_01875</name>
</gene>
<accession>A0A662DKP7</accession>
<keyword evidence="4 6" id="KW-0408">Iron</keyword>
<dbReference type="GO" id="GO:0046872">
    <property type="term" value="F:metal ion binding"/>
    <property type="evidence" value="ECO:0007669"/>
    <property type="project" value="UniProtKB-KW"/>
</dbReference>
<dbReference type="Proteomes" id="UP000280417">
    <property type="component" value="Unassembled WGS sequence"/>
</dbReference>
<evidence type="ECO:0000313" key="9">
    <source>
        <dbReference type="Proteomes" id="UP000280417"/>
    </source>
</evidence>
<dbReference type="PIRSF" id="PIRSF004869">
    <property type="entry name" value="PflX_prd"/>
    <property type="match status" value="1"/>
</dbReference>
<dbReference type="SFLD" id="SFLDS00029">
    <property type="entry name" value="Radical_SAM"/>
    <property type="match status" value="1"/>
</dbReference>